<name>A0A7W9IKQ0_9ACTN</name>
<gene>
    <name evidence="1" type="ORF">F4562_005143</name>
</gene>
<dbReference type="Proteomes" id="UP000540685">
    <property type="component" value="Unassembled WGS sequence"/>
</dbReference>
<accession>A0A7W9IKQ0</accession>
<dbReference type="AlphaFoldDB" id="A0A7W9IKQ0"/>
<evidence type="ECO:0000313" key="1">
    <source>
        <dbReference type="EMBL" id="MBB5822081.1"/>
    </source>
</evidence>
<evidence type="ECO:0000313" key="2">
    <source>
        <dbReference type="Proteomes" id="UP000540685"/>
    </source>
</evidence>
<dbReference type="EMBL" id="JACHMP010000001">
    <property type="protein sequence ID" value="MBB5822081.1"/>
    <property type="molecule type" value="Genomic_DNA"/>
</dbReference>
<reference evidence="1 2" key="1">
    <citation type="submission" date="2020-08" db="EMBL/GenBank/DDBJ databases">
        <title>Sequencing the genomes of 1000 actinobacteria strains.</title>
        <authorList>
            <person name="Klenk H.-P."/>
        </authorList>
    </citation>
    <scope>NUCLEOTIDE SEQUENCE [LARGE SCALE GENOMIC DNA]</scope>
    <source>
        <strain evidence="1 2">DSM 46887</strain>
    </source>
</reference>
<dbReference type="RefSeq" id="WP_184544236.1">
    <property type="nucleotide sequence ID" value="NZ_JACHMP010000001.1"/>
</dbReference>
<proteinExistence type="predicted"/>
<organism evidence="1 2">
    <name type="scientific">Streptosporangium becharense</name>
    <dbReference type="NCBI Taxonomy" id="1816182"/>
    <lineage>
        <taxon>Bacteria</taxon>
        <taxon>Bacillati</taxon>
        <taxon>Actinomycetota</taxon>
        <taxon>Actinomycetes</taxon>
        <taxon>Streptosporangiales</taxon>
        <taxon>Streptosporangiaceae</taxon>
        <taxon>Streptosporangium</taxon>
    </lineage>
</organism>
<sequence length="394" mass="42944">MSTAYHLIHSYRTVGTEELHGFPKHLGMSDNWVPNTVTLGTQGGSGTLTLVSDPPYDSSLHPSIGVGSGTFQFDMATRTSRGWGGAIVRYLEMGKPCVWTPAEPGEGTFRLTVEVSAEDAAAVRTAEREHIEDFQLAWDSSFGVVAGLLPRCSADSPEEAIKALVTHLVDAGAAYLIPAEPDDPDNWGPRLLTVYQALCAHSYKRDEKGHHSPVKYEFTVRGDEILIRFVTGPNRPSTEYVIPGEIPPVFTAAGYEEYALKNKTADLGLPVATDAGLEVGVKVVWSDAADGQAYEEYPQGPSLEEQIIHDIPSLDTLRYKADIGAINSRLHFEGGTVVALDDTHAWVKINFQDRDGEGEVFWISGAAKELDLPGGDGYVRLRRHMLKPKPKSKA</sequence>
<keyword evidence="2" id="KW-1185">Reference proteome</keyword>
<protein>
    <submittedName>
        <fullName evidence="1">Uncharacterized protein</fullName>
    </submittedName>
</protein>
<comment type="caution">
    <text evidence="1">The sequence shown here is derived from an EMBL/GenBank/DDBJ whole genome shotgun (WGS) entry which is preliminary data.</text>
</comment>